<dbReference type="PANTHER" id="PTHR13453:SF1">
    <property type="entry name" value="KAT8 REGULATORY NSL COMPLEX SUBUNIT 2"/>
    <property type="match status" value="1"/>
</dbReference>
<comment type="function">
    <text evidence="12">Non-catalytic component of the NSL histone acetyltransferase complex, a multiprotein complex that mediates histone H4 acetylation at 'Lys-5'- and 'Lys-8' (H4K5ac and H4K8ac) at transcription start sites and promotes transcription initiation. Required for NSL complex stability and for transcription of intraciliary transport genes in both ciliated and non-ciliated cells by regulating histone H4 acetylation at 'Lys-5'- and 'Lys-12' (H4K5ac and H4K12ac). This is necessary for cilium assembly in ciliated cells and for organization of the microtubule cytoskeleton in non-ciliated cells. Required within the NSL complex to maintain nuclear architecture stability by promoting KAT8-mediated acetylation of lamin LMNA.</text>
</comment>
<evidence type="ECO:0000256" key="5">
    <source>
        <dbReference type="ARBA" id="ARBA00022553"/>
    </source>
</evidence>
<evidence type="ECO:0000256" key="3">
    <source>
        <dbReference type="ARBA" id="ARBA00015508"/>
    </source>
</evidence>
<evidence type="ECO:0000256" key="8">
    <source>
        <dbReference type="ARBA" id="ARBA00023128"/>
    </source>
</evidence>
<sequence>MFSFTSENISNQLSGHNIRITELKKSSLDMSHPQHQMLHLPKVRMLSRGGRATPSGLRITNKEIANRSRACAHAGYECWSTVLAGRQYCAAHILQDSTAPYVQCAHSFANGERCPAPAPANSDQRDSPLCFEHARAALLSRQRAAAPPPPVISTETLLNQLQHYVNDSEGESVTLGPGGTCRYTLASSDTEDAPIEDSPLWRAGVFTAEEAVSETKTALCALQSAYLHQMDRLKHLLQTARLQYLRSLKQEKEQYSLCALQSAYLHQMDRLKHLLQTARLQYLRSLKQEKEQYCKYF</sequence>
<dbReference type="EMBL" id="JTDY01000024">
    <property type="protein sequence ID" value="KOB79362.1"/>
    <property type="molecule type" value="Genomic_DNA"/>
</dbReference>
<dbReference type="AlphaFoldDB" id="A0A0L7LV75"/>
<feature type="domain" description="KANL2-like probable zinc-finger" evidence="14">
    <location>
        <begin position="71"/>
        <end position="134"/>
    </location>
</feature>
<evidence type="ECO:0000259" key="14">
    <source>
        <dbReference type="Pfam" id="PF13891"/>
    </source>
</evidence>
<evidence type="ECO:0000256" key="2">
    <source>
        <dbReference type="ARBA" id="ARBA00004173"/>
    </source>
</evidence>
<organism evidence="15 16">
    <name type="scientific">Operophtera brumata</name>
    <name type="common">Winter moth</name>
    <name type="synonym">Phalaena brumata</name>
    <dbReference type="NCBI Taxonomy" id="104452"/>
    <lineage>
        <taxon>Eukaryota</taxon>
        <taxon>Metazoa</taxon>
        <taxon>Ecdysozoa</taxon>
        <taxon>Arthropoda</taxon>
        <taxon>Hexapoda</taxon>
        <taxon>Insecta</taxon>
        <taxon>Pterygota</taxon>
        <taxon>Neoptera</taxon>
        <taxon>Endopterygota</taxon>
        <taxon>Lepidoptera</taxon>
        <taxon>Glossata</taxon>
        <taxon>Ditrysia</taxon>
        <taxon>Geometroidea</taxon>
        <taxon>Geometridae</taxon>
        <taxon>Larentiinae</taxon>
        <taxon>Operophtera</taxon>
    </lineage>
</organism>
<proteinExistence type="predicted"/>
<dbReference type="PANTHER" id="PTHR13453">
    <property type="entry name" value="KAT8 REGULATORY NSL COMPLEX SUBUNIT 2"/>
    <property type="match status" value="1"/>
</dbReference>
<dbReference type="Pfam" id="PF13891">
    <property type="entry name" value="zf-C3HC3H_KANSL2"/>
    <property type="match status" value="1"/>
</dbReference>
<evidence type="ECO:0000256" key="12">
    <source>
        <dbReference type="ARBA" id="ARBA00093359"/>
    </source>
</evidence>
<dbReference type="STRING" id="104452.A0A0L7LV75"/>
<dbReference type="GO" id="GO:0005739">
    <property type="term" value="C:mitochondrion"/>
    <property type="evidence" value="ECO:0007669"/>
    <property type="project" value="UniProtKB-SubCell"/>
</dbReference>
<keyword evidence="8" id="KW-0496">Mitochondrion</keyword>
<evidence type="ECO:0000256" key="10">
    <source>
        <dbReference type="ARBA" id="ARBA00032947"/>
    </source>
</evidence>
<dbReference type="InterPro" id="IPR025927">
    <property type="entry name" value="Znf_KANL2-like"/>
</dbReference>
<reference evidence="15 16" key="1">
    <citation type="journal article" date="2015" name="Genome Biol. Evol.">
        <title>The genome of winter moth (Operophtera brumata) provides a genomic perspective on sexual dimorphism and phenology.</title>
        <authorList>
            <person name="Derks M.F."/>
            <person name="Smit S."/>
            <person name="Salis L."/>
            <person name="Schijlen E."/>
            <person name="Bossers A."/>
            <person name="Mateman C."/>
            <person name="Pijl A.S."/>
            <person name="de Ridder D."/>
            <person name="Groenen M.A."/>
            <person name="Visser M.E."/>
            <person name="Megens H.J."/>
        </authorList>
    </citation>
    <scope>NUCLEOTIDE SEQUENCE [LARGE SCALE GENOMIC DNA]</scope>
    <source>
        <strain evidence="15">WM2013NL</strain>
        <tissue evidence="15">Head and thorax</tissue>
    </source>
</reference>
<gene>
    <name evidence="15" type="ORF">OBRU01_00513</name>
</gene>
<dbReference type="InterPro" id="IPR026316">
    <property type="entry name" value="NSL2"/>
</dbReference>
<protein>
    <recommendedName>
        <fullName evidence="3">KAT8 regulatory NSL complex subunit 2</fullName>
    </recommendedName>
    <alternativeName>
        <fullName evidence="11">NSL complex protein NSL2</fullName>
    </alternativeName>
    <alternativeName>
        <fullName evidence="10">Non-specific lethal 2 homolog</fullName>
    </alternativeName>
</protein>
<evidence type="ECO:0000256" key="1">
    <source>
        <dbReference type="ARBA" id="ARBA00004123"/>
    </source>
</evidence>
<comment type="subcellular location">
    <subcellularLocation>
        <location evidence="2">Mitochondrion</location>
    </subcellularLocation>
    <subcellularLocation>
        <location evidence="1">Nucleus</location>
    </subcellularLocation>
</comment>
<evidence type="ECO:0000256" key="7">
    <source>
        <dbReference type="ARBA" id="ARBA00022853"/>
    </source>
</evidence>
<evidence type="ECO:0000256" key="4">
    <source>
        <dbReference type="ARBA" id="ARBA00022499"/>
    </source>
</evidence>
<dbReference type="Proteomes" id="UP000037510">
    <property type="component" value="Unassembled WGS sequence"/>
</dbReference>
<keyword evidence="16" id="KW-1185">Reference proteome</keyword>
<dbReference type="GO" id="GO:0006325">
    <property type="term" value="P:chromatin organization"/>
    <property type="evidence" value="ECO:0007669"/>
    <property type="project" value="UniProtKB-KW"/>
</dbReference>
<dbReference type="GO" id="GO:0044545">
    <property type="term" value="C:NSL complex"/>
    <property type="evidence" value="ECO:0007669"/>
    <property type="project" value="TreeGrafter"/>
</dbReference>
<evidence type="ECO:0000256" key="9">
    <source>
        <dbReference type="ARBA" id="ARBA00023242"/>
    </source>
</evidence>
<comment type="caution">
    <text evidence="15">The sequence shown here is derived from an EMBL/GenBank/DDBJ whole genome shotgun (WGS) entry which is preliminary data.</text>
</comment>
<accession>A0A0L7LV75</accession>
<dbReference type="GO" id="GO:0005634">
    <property type="term" value="C:nucleus"/>
    <property type="evidence" value="ECO:0007669"/>
    <property type="project" value="UniProtKB-SubCell"/>
</dbReference>
<name>A0A0L7LV75_OPEBR</name>
<evidence type="ECO:0000256" key="11">
    <source>
        <dbReference type="ARBA" id="ARBA00033378"/>
    </source>
</evidence>
<keyword evidence="9" id="KW-0539">Nucleus</keyword>
<keyword evidence="6" id="KW-0832">Ubl conjugation</keyword>
<evidence type="ECO:0000313" key="15">
    <source>
        <dbReference type="EMBL" id="KOB79362.1"/>
    </source>
</evidence>
<comment type="subunit">
    <text evidence="13">Component of the NSL complex at least composed of KAT8/MOF, KANSL1, KANSL2, KANSL3, MCRS1, PHF20, OGT1/OGT, WDR5 and HCFC1.</text>
</comment>
<evidence type="ECO:0000313" key="16">
    <source>
        <dbReference type="Proteomes" id="UP000037510"/>
    </source>
</evidence>
<evidence type="ECO:0000256" key="13">
    <source>
        <dbReference type="ARBA" id="ARBA00093543"/>
    </source>
</evidence>
<keyword evidence="4" id="KW-1017">Isopeptide bond</keyword>
<evidence type="ECO:0000256" key="6">
    <source>
        <dbReference type="ARBA" id="ARBA00022843"/>
    </source>
</evidence>
<keyword evidence="5" id="KW-0597">Phosphoprotein</keyword>
<keyword evidence="7" id="KW-0156">Chromatin regulator</keyword>